<organism evidence="1 2">
    <name type="scientific">Streptomyces yokosukanensis</name>
    <dbReference type="NCBI Taxonomy" id="67386"/>
    <lineage>
        <taxon>Bacteria</taxon>
        <taxon>Bacillati</taxon>
        <taxon>Actinomycetota</taxon>
        <taxon>Actinomycetes</taxon>
        <taxon>Kitasatosporales</taxon>
        <taxon>Streptomycetaceae</taxon>
        <taxon>Streptomyces</taxon>
    </lineage>
</organism>
<sequence length="97" mass="11045">MGKAAERSQLEDDFYGLAGRVERLINTDCRRTSLNPDRLSLWQGLYREEAALVLQRRDSILREGGLPRHVATIEQLAEWNSHARKLLVNAPDEASTE</sequence>
<accession>A0A101P956</accession>
<comment type="caution">
    <text evidence="1">The sequence shown here is derived from an EMBL/GenBank/DDBJ whole genome shotgun (WGS) entry which is preliminary data.</text>
</comment>
<reference evidence="1 2" key="1">
    <citation type="submission" date="2015-10" db="EMBL/GenBank/DDBJ databases">
        <title>Draft genome sequence of Streptomyces yokosukanensis DSM 40224, type strain for the species Streptomyces yokosukanensis.</title>
        <authorList>
            <person name="Ruckert C."/>
            <person name="Winkler A."/>
            <person name="Kalinowski J."/>
            <person name="Kampfer P."/>
            <person name="Glaeser S."/>
        </authorList>
    </citation>
    <scope>NUCLEOTIDE SEQUENCE [LARGE SCALE GENOMIC DNA]</scope>
    <source>
        <strain evidence="1 2">DSM 40224</strain>
    </source>
</reference>
<proteinExistence type="predicted"/>
<dbReference type="AlphaFoldDB" id="A0A101P956"/>
<evidence type="ECO:0000313" key="2">
    <source>
        <dbReference type="Proteomes" id="UP000053127"/>
    </source>
</evidence>
<evidence type="ECO:0000313" key="1">
    <source>
        <dbReference type="EMBL" id="KUN07172.1"/>
    </source>
</evidence>
<name>A0A101P956_9ACTN</name>
<dbReference type="Proteomes" id="UP000053127">
    <property type="component" value="Unassembled WGS sequence"/>
</dbReference>
<protein>
    <submittedName>
        <fullName evidence="1">Uncharacterized protein</fullName>
    </submittedName>
</protein>
<keyword evidence="2" id="KW-1185">Reference proteome</keyword>
<dbReference type="EMBL" id="LMWN01000013">
    <property type="protein sequence ID" value="KUN07172.1"/>
    <property type="molecule type" value="Genomic_DNA"/>
</dbReference>
<gene>
    <name evidence="1" type="ORF">AQI95_11540</name>
</gene>
<dbReference type="RefSeq" id="WP_067121072.1">
    <property type="nucleotide sequence ID" value="NZ_KQ948209.1"/>
</dbReference>